<keyword evidence="7" id="KW-1185">Reference proteome</keyword>
<organism evidence="6 7">
    <name type="scientific">Glutinoglossum americanum</name>
    <dbReference type="NCBI Taxonomy" id="1670608"/>
    <lineage>
        <taxon>Eukaryota</taxon>
        <taxon>Fungi</taxon>
        <taxon>Dikarya</taxon>
        <taxon>Ascomycota</taxon>
        <taxon>Pezizomycotina</taxon>
        <taxon>Geoglossomycetes</taxon>
        <taxon>Geoglossales</taxon>
        <taxon>Geoglossaceae</taxon>
        <taxon>Glutinoglossum</taxon>
    </lineage>
</organism>
<dbReference type="PANTHER" id="PTHR43003:SF5">
    <property type="entry name" value="DNA-3-METHYLADENINE GLYCOSYLASE"/>
    <property type="match status" value="1"/>
</dbReference>
<sequence>MPRKTGERTPQAAKTKKTRYRRMPPMEASLACGNIVTVAFLDRILRGAMALRRSARVNAVGRSSTPSSKTGQTLGKVEPSRVTKRGKTGRASKSLKAETATSRDPSTPRRKRNGSPAPPKTPVEAGLMGVPHVSRAAGRDSSPISAKRPAGPHRTNAPLVSPETSRVITSTDGPVLSGAKNSGLHASRTTENILEEACAHLIKVDPALKHVIGRHHCRIFSPEGLAEEIDPFVTLASSIISQQVSGQAAKSIKRKFILLFSDDAAANEEEDLSQSFPTPSRVAACDLATLRTAGLSGRKAEYIQGLAQKFASGELSTEMLINGSDEEVMEKLIAVRGLGKWSVEMFSCFGLKRMDIFSTGDLGVQRGVATYIGRDVSKLKAKGGGKWKYMPEKDMLEIASKFAPYRYAVLPACAFGDVADQARSLFMWYMWRIENVDVEAMQM</sequence>
<accession>A0A9P8I2A4</accession>
<dbReference type="Gene3D" id="1.10.1670.40">
    <property type="match status" value="1"/>
</dbReference>
<reference evidence="6" key="1">
    <citation type="submission" date="2021-03" db="EMBL/GenBank/DDBJ databases">
        <title>Comparative genomics and phylogenomic investigation of the class Geoglossomycetes provide insights into ecological specialization and systematics.</title>
        <authorList>
            <person name="Melie T."/>
            <person name="Pirro S."/>
            <person name="Miller A.N."/>
            <person name="Quandt A."/>
        </authorList>
    </citation>
    <scope>NUCLEOTIDE SEQUENCE</scope>
    <source>
        <strain evidence="6">GBOQ0MN5Z8</strain>
    </source>
</reference>
<dbReference type="GO" id="GO:0005634">
    <property type="term" value="C:nucleus"/>
    <property type="evidence" value="ECO:0007669"/>
    <property type="project" value="TreeGrafter"/>
</dbReference>
<dbReference type="FunFam" id="1.10.340.30:FF:000004">
    <property type="entry name" value="DNA-3-methyladenine glycosylase II"/>
    <property type="match status" value="1"/>
</dbReference>
<dbReference type="Proteomes" id="UP000698800">
    <property type="component" value="Unassembled WGS sequence"/>
</dbReference>
<feature type="region of interest" description="Disordered" evidence="4">
    <location>
        <begin position="56"/>
        <end position="183"/>
    </location>
</feature>
<dbReference type="GO" id="GO:0032993">
    <property type="term" value="C:protein-DNA complex"/>
    <property type="evidence" value="ECO:0007669"/>
    <property type="project" value="TreeGrafter"/>
</dbReference>
<proteinExistence type="inferred from homology"/>
<dbReference type="SMART" id="SM00478">
    <property type="entry name" value="ENDO3c"/>
    <property type="match status" value="1"/>
</dbReference>
<dbReference type="Gene3D" id="1.10.340.30">
    <property type="entry name" value="Hypothetical protein, domain 2"/>
    <property type="match status" value="1"/>
</dbReference>
<dbReference type="GO" id="GO:0043916">
    <property type="term" value="F:DNA-7-methylguanine glycosylase activity"/>
    <property type="evidence" value="ECO:0007669"/>
    <property type="project" value="TreeGrafter"/>
</dbReference>
<evidence type="ECO:0000256" key="3">
    <source>
        <dbReference type="ARBA" id="ARBA00023204"/>
    </source>
</evidence>
<dbReference type="AlphaFoldDB" id="A0A9P8I2A4"/>
<dbReference type="Pfam" id="PF00730">
    <property type="entry name" value="HhH-GPD"/>
    <property type="match status" value="1"/>
</dbReference>
<dbReference type="PANTHER" id="PTHR43003">
    <property type="entry name" value="DNA-3-METHYLADENINE GLYCOSYLASE"/>
    <property type="match status" value="1"/>
</dbReference>
<dbReference type="SUPFAM" id="SSF48150">
    <property type="entry name" value="DNA-glycosylase"/>
    <property type="match status" value="1"/>
</dbReference>
<evidence type="ECO:0000256" key="4">
    <source>
        <dbReference type="SAM" id="MobiDB-lite"/>
    </source>
</evidence>
<name>A0A9P8I2A4_9PEZI</name>
<dbReference type="OrthoDB" id="415889at2759"/>
<evidence type="ECO:0000256" key="2">
    <source>
        <dbReference type="ARBA" id="ARBA00022763"/>
    </source>
</evidence>
<feature type="domain" description="HhH-GPD" evidence="5">
    <location>
        <begin position="240"/>
        <end position="403"/>
    </location>
</feature>
<dbReference type="EMBL" id="JAGHQL010000236">
    <property type="protein sequence ID" value="KAH0536081.1"/>
    <property type="molecule type" value="Genomic_DNA"/>
</dbReference>
<evidence type="ECO:0000256" key="1">
    <source>
        <dbReference type="ARBA" id="ARBA00010817"/>
    </source>
</evidence>
<dbReference type="GO" id="GO:0008725">
    <property type="term" value="F:DNA-3-methyladenine glycosylase activity"/>
    <property type="evidence" value="ECO:0007669"/>
    <property type="project" value="TreeGrafter"/>
</dbReference>
<dbReference type="InterPro" id="IPR003265">
    <property type="entry name" value="HhH-GPD_domain"/>
</dbReference>
<comment type="similarity">
    <text evidence="1">Belongs to the alkylbase DNA glycosidase AlkA family.</text>
</comment>
<keyword evidence="2" id="KW-0227">DNA damage</keyword>
<keyword evidence="3" id="KW-0234">DNA repair</keyword>
<dbReference type="InterPro" id="IPR051912">
    <property type="entry name" value="Alkylbase_DNA_Glycosylase/TA"/>
</dbReference>
<evidence type="ECO:0000259" key="5">
    <source>
        <dbReference type="SMART" id="SM00478"/>
    </source>
</evidence>
<evidence type="ECO:0000313" key="6">
    <source>
        <dbReference type="EMBL" id="KAH0536081.1"/>
    </source>
</evidence>
<dbReference type="InterPro" id="IPR011257">
    <property type="entry name" value="DNA_glycosylase"/>
</dbReference>
<comment type="caution">
    <text evidence="6">The sequence shown here is derived from an EMBL/GenBank/DDBJ whole genome shotgun (WGS) entry which is preliminary data.</text>
</comment>
<protein>
    <recommendedName>
        <fullName evidence="5">HhH-GPD domain-containing protein</fullName>
    </recommendedName>
</protein>
<dbReference type="CDD" id="cd00056">
    <property type="entry name" value="ENDO3c"/>
    <property type="match status" value="1"/>
</dbReference>
<gene>
    <name evidence="6" type="ORF">FGG08_007008</name>
</gene>
<feature type="compositionally biased region" description="Polar residues" evidence="4">
    <location>
        <begin position="61"/>
        <end position="73"/>
    </location>
</feature>
<feature type="region of interest" description="Disordered" evidence="4">
    <location>
        <begin position="1"/>
        <end position="23"/>
    </location>
</feature>
<evidence type="ECO:0000313" key="7">
    <source>
        <dbReference type="Proteomes" id="UP000698800"/>
    </source>
</evidence>
<dbReference type="GO" id="GO:0006307">
    <property type="term" value="P:DNA alkylation repair"/>
    <property type="evidence" value="ECO:0007669"/>
    <property type="project" value="TreeGrafter"/>
</dbReference>
<dbReference type="GO" id="GO:0006285">
    <property type="term" value="P:base-excision repair, AP site formation"/>
    <property type="evidence" value="ECO:0007669"/>
    <property type="project" value="TreeGrafter"/>
</dbReference>
<dbReference type="GO" id="GO:0032131">
    <property type="term" value="F:alkylated DNA binding"/>
    <property type="evidence" value="ECO:0007669"/>
    <property type="project" value="TreeGrafter"/>
</dbReference>
<feature type="compositionally biased region" description="Polar residues" evidence="4">
    <location>
        <begin position="162"/>
        <end position="172"/>
    </location>
</feature>